<feature type="transmembrane region" description="Helical" evidence="1">
    <location>
        <begin position="6"/>
        <end position="25"/>
    </location>
</feature>
<protein>
    <submittedName>
        <fullName evidence="2">Uncharacterized protein</fullName>
    </submittedName>
</protein>
<organism evidence="2 3">
    <name type="scientific">Agromyces humatus</name>
    <dbReference type="NCBI Taxonomy" id="279573"/>
    <lineage>
        <taxon>Bacteria</taxon>
        <taxon>Bacillati</taxon>
        <taxon>Actinomycetota</taxon>
        <taxon>Actinomycetes</taxon>
        <taxon>Micrococcales</taxon>
        <taxon>Microbacteriaceae</taxon>
        <taxon>Agromyces</taxon>
    </lineage>
</organism>
<keyword evidence="1" id="KW-1133">Transmembrane helix</keyword>
<comment type="caution">
    <text evidence="2">The sequence shown here is derived from an EMBL/GenBank/DDBJ whole genome shotgun (WGS) entry which is preliminary data.</text>
</comment>
<gene>
    <name evidence="2" type="ORF">GCM10009747_33600</name>
</gene>
<name>A0ABP4X7N9_9MICO</name>
<keyword evidence="1" id="KW-0812">Transmembrane</keyword>
<accession>A0ABP4X7N9</accession>
<evidence type="ECO:0000256" key="1">
    <source>
        <dbReference type="SAM" id="Phobius"/>
    </source>
</evidence>
<proteinExistence type="predicted"/>
<sequence length="134" mass="14960">MEHVPPYLYLLHTYYSFLPFLLSLIEWDMFRLFLPSVHAGCSLFRYLFRIGAETASACSETASACSERLGRSLAAVAARSLYLFRHLFREPDSARLSRSFGHPHSVTRSAWHPLGGAGVRGCAPASSRRPGRSV</sequence>
<evidence type="ECO:0000313" key="2">
    <source>
        <dbReference type="EMBL" id="GAA1769723.1"/>
    </source>
</evidence>
<dbReference type="Proteomes" id="UP001500506">
    <property type="component" value="Unassembled WGS sequence"/>
</dbReference>
<keyword evidence="1" id="KW-0472">Membrane</keyword>
<evidence type="ECO:0000313" key="3">
    <source>
        <dbReference type="Proteomes" id="UP001500506"/>
    </source>
</evidence>
<dbReference type="EMBL" id="BAAANH010000008">
    <property type="protein sequence ID" value="GAA1769723.1"/>
    <property type="molecule type" value="Genomic_DNA"/>
</dbReference>
<reference evidence="3" key="1">
    <citation type="journal article" date="2019" name="Int. J. Syst. Evol. Microbiol.">
        <title>The Global Catalogue of Microorganisms (GCM) 10K type strain sequencing project: providing services to taxonomists for standard genome sequencing and annotation.</title>
        <authorList>
            <consortium name="The Broad Institute Genomics Platform"/>
            <consortium name="The Broad Institute Genome Sequencing Center for Infectious Disease"/>
            <person name="Wu L."/>
            <person name="Ma J."/>
        </authorList>
    </citation>
    <scope>NUCLEOTIDE SEQUENCE [LARGE SCALE GENOMIC DNA]</scope>
    <source>
        <strain evidence="3">JCM 14319</strain>
    </source>
</reference>
<keyword evidence="3" id="KW-1185">Reference proteome</keyword>